<feature type="chain" id="PRO_5007887267" description="Outer membrane protein beta-barrel domain-containing protein" evidence="1">
    <location>
        <begin position="20"/>
        <end position="196"/>
    </location>
</feature>
<evidence type="ECO:0008006" key="4">
    <source>
        <dbReference type="Google" id="ProtNLM"/>
    </source>
</evidence>
<organism evidence="2 3">
    <name type="scientific">Pseudoalteromonas luteoviolacea NCIMB 1942</name>
    <dbReference type="NCBI Taxonomy" id="1365253"/>
    <lineage>
        <taxon>Bacteria</taxon>
        <taxon>Pseudomonadati</taxon>
        <taxon>Pseudomonadota</taxon>
        <taxon>Gammaproteobacteria</taxon>
        <taxon>Alteromonadales</taxon>
        <taxon>Pseudoalteromonadaceae</taxon>
        <taxon>Pseudoalteromonas</taxon>
    </lineage>
</organism>
<evidence type="ECO:0000256" key="1">
    <source>
        <dbReference type="SAM" id="SignalP"/>
    </source>
</evidence>
<accession>A0A167GYQ7</accession>
<dbReference type="AlphaFoldDB" id="A0A167GYQ7"/>
<keyword evidence="1" id="KW-0732">Signal</keyword>
<reference evidence="2 3" key="1">
    <citation type="submission" date="2013-07" db="EMBL/GenBank/DDBJ databases">
        <title>Comparative Genomic and Metabolomic Analysis of Twelve Strains of Pseudoalteromonas luteoviolacea.</title>
        <authorList>
            <person name="Vynne N.G."/>
            <person name="Mansson M."/>
            <person name="Gram L."/>
        </authorList>
    </citation>
    <scope>NUCLEOTIDE SEQUENCE [LARGE SCALE GENOMIC DNA]</scope>
    <source>
        <strain evidence="2 3">NCIMB 1942</strain>
    </source>
</reference>
<dbReference type="Proteomes" id="UP000076587">
    <property type="component" value="Unassembled WGS sequence"/>
</dbReference>
<protein>
    <recommendedName>
        <fullName evidence="4">Outer membrane protein beta-barrel domain-containing protein</fullName>
    </recommendedName>
</protein>
<dbReference type="Gene3D" id="2.40.160.10">
    <property type="entry name" value="Porin"/>
    <property type="match status" value="1"/>
</dbReference>
<name>A0A167GYQ7_9GAMM</name>
<dbReference type="PATRIC" id="fig|1365253.3.peg.673"/>
<sequence>MKKKLVLAMLAMFGLNVEAANLNKTYLEIGYSQTELDDTEYDATGYKAGAGYEFDNGIFVGFNYKRQKDTLSIFLRETEVEFDENIFEIGYIIHEAQNGRFSIAANMGKLDIKLDNRTTDFDLARLYTEYEHSLNKYFSAFAQLGYENYDATDVSKRSGARYGGGLKAHFGASSVSLEYFQGKDFEQSALMYRYSF</sequence>
<evidence type="ECO:0000313" key="2">
    <source>
        <dbReference type="EMBL" id="KZN57444.1"/>
    </source>
</evidence>
<evidence type="ECO:0000313" key="3">
    <source>
        <dbReference type="Proteomes" id="UP000076587"/>
    </source>
</evidence>
<dbReference type="RefSeq" id="WP_063375681.1">
    <property type="nucleotide sequence ID" value="NZ_AUXT01000029.1"/>
</dbReference>
<dbReference type="SUPFAM" id="SSF56935">
    <property type="entry name" value="Porins"/>
    <property type="match status" value="1"/>
</dbReference>
<dbReference type="InterPro" id="IPR023614">
    <property type="entry name" value="Porin_dom_sf"/>
</dbReference>
<dbReference type="OrthoDB" id="6289599at2"/>
<feature type="signal peptide" evidence="1">
    <location>
        <begin position="1"/>
        <end position="19"/>
    </location>
</feature>
<proteinExistence type="predicted"/>
<dbReference type="EMBL" id="AUXT01000029">
    <property type="protein sequence ID" value="KZN57444.1"/>
    <property type="molecule type" value="Genomic_DNA"/>
</dbReference>
<gene>
    <name evidence="2" type="ORF">N482_23675</name>
</gene>
<comment type="caution">
    <text evidence="2">The sequence shown here is derived from an EMBL/GenBank/DDBJ whole genome shotgun (WGS) entry which is preliminary data.</text>
</comment>